<gene>
    <name evidence="3" type="ORF">GCM10007359_02840</name>
</gene>
<accession>A0A917IN92</accession>
<sequence length="211" mass="24615">MFGRNKKTSESIKETHGSVAAARSDESAETTQDQQENHRPGYTAPKGRPTPSRKQQVSARKHPLVPEDRKAAKEANKKQLREQRLREQQALQTGDERFLPLRDKGPQRRYIRDFVDARFNIGDFVIILVLIFFIMGLFSPRLQAISVTVMWVIILIWIIDTWLMWRRLKAKLIEKFGSIEPGSTGYAINRVMMIRRFRLPKPQVRRGEYPK</sequence>
<dbReference type="InterPro" id="IPR021403">
    <property type="entry name" value="DUF3043"/>
</dbReference>
<dbReference type="Pfam" id="PF11241">
    <property type="entry name" value="DUF3043"/>
    <property type="match status" value="1"/>
</dbReference>
<name>A0A917IN92_9MICC</name>
<comment type="caution">
    <text evidence="3">The sequence shown here is derived from an EMBL/GenBank/DDBJ whole genome shotgun (WGS) entry which is preliminary data.</text>
</comment>
<reference evidence="3 4" key="1">
    <citation type="journal article" date="2014" name="Int. J. Syst. Evol. Microbiol.">
        <title>Complete genome sequence of Corynebacterium casei LMG S-19264T (=DSM 44701T), isolated from a smear-ripened cheese.</title>
        <authorList>
            <consortium name="US DOE Joint Genome Institute (JGI-PGF)"/>
            <person name="Walter F."/>
            <person name="Albersmeier A."/>
            <person name="Kalinowski J."/>
            <person name="Ruckert C."/>
        </authorList>
    </citation>
    <scope>NUCLEOTIDE SEQUENCE [LARGE SCALE GENOMIC DNA]</scope>
    <source>
        <strain evidence="3 4">CCM 8669</strain>
    </source>
</reference>
<protein>
    <recommendedName>
        <fullName evidence="5">DUF3043 domain-containing protein</fullName>
    </recommendedName>
</protein>
<keyword evidence="2" id="KW-0812">Transmembrane</keyword>
<feature type="compositionally biased region" description="Basic and acidic residues" evidence="1">
    <location>
        <begin position="7"/>
        <end position="16"/>
    </location>
</feature>
<evidence type="ECO:0000256" key="2">
    <source>
        <dbReference type="SAM" id="Phobius"/>
    </source>
</evidence>
<evidence type="ECO:0008006" key="5">
    <source>
        <dbReference type="Google" id="ProtNLM"/>
    </source>
</evidence>
<organism evidence="3 4">
    <name type="scientific">Rothia aerolata</name>
    <dbReference type="NCBI Taxonomy" id="1812262"/>
    <lineage>
        <taxon>Bacteria</taxon>
        <taxon>Bacillati</taxon>
        <taxon>Actinomycetota</taxon>
        <taxon>Actinomycetes</taxon>
        <taxon>Micrococcales</taxon>
        <taxon>Micrococcaceae</taxon>
        <taxon>Rothia</taxon>
    </lineage>
</organism>
<feature type="transmembrane region" description="Helical" evidence="2">
    <location>
        <begin position="117"/>
        <end position="138"/>
    </location>
</feature>
<dbReference type="RefSeq" id="WP_229723008.1">
    <property type="nucleotide sequence ID" value="NZ_BMDC01000001.1"/>
</dbReference>
<feature type="transmembrane region" description="Helical" evidence="2">
    <location>
        <begin position="144"/>
        <end position="165"/>
    </location>
</feature>
<keyword evidence="2" id="KW-0472">Membrane</keyword>
<keyword evidence="2" id="KW-1133">Transmembrane helix</keyword>
<feature type="compositionally biased region" description="Basic and acidic residues" evidence="1">
    <location>
        <begin position="64"/>
        <end position="84"/>
    </location>
</feature>
<proteinExistence type="predicted"/>
<keyword evidence="4" id="KW-1185">Reference proteome</keyword>
<dbReference type="AlphaFoldDB" id="A0A917IN92"/>
<feature type="region of interest" description="Disordered" evidence="1">
    <location>
        <begin position="1"/>
        <end position="84"/>
    </location>
</feature>
<evidence type="ECO:0000313" key="4">
    <source>
        <dbReference type="Proteomes" id="UP000600171"/>
    </source>
</evidence>
<dbReference type="Proteomes" id="UP000600171">
    <property type="component" value="Unassembled WGS sequence"/>
</dbReference>
<evidence type="ECO:0000313" key="3">
    <source>
        <dbReference type="EMBL" id="GGH57568.1"/>
    </source>
</evidence>
<dbReference type="EMBL" id="BMDC01000001">
    <property type="protein sequence ID" value="GGH57568.1"/>
    <property type="molecule type" value="Genomic_DNA"/>
</dbReference>
<evidence type="ECO:0000256" key="1">
    <source>
        <dbReference type="SAM" id="MobiDB-lite"/>
    </source>
</evidence>